<dbReference type="HOGENOM" id="CLU_2712022_0_0_1"/>
<protein>
    <submittedName>
        <fullName evidence="1">Uncharacterized protein</fullName>
    </submittedName>
</protein>
<evidence type="ECO:0000313" key="1">
    <source>
        <dbReference type="EnsemblMetazoa" id="MESCA006169-PA"/>
    </source>
</evidence>
<accession>T1GR91</accession>
<dbReference type="EMBL" id="CAQQ02082650">
    <property type="status" value="NOT_ANNOTATED_CDS"/>
    <property type="molecule type" value="Genomic_DNA"/>
</dbReference>
<dbReference type="Proteomes" id="UP000015102">
    <property type="component" value="Unassembled WGS sequence"/>
</dbReference>
<organism evidence="1 2">
    <name type="scientific">Megaselia scalaris</name>
    <name type="common">Humpbacked fly</name>
    <name type="synonym">Phora scalaris</name>
    <dbReference type="NCBI Taxonomy" id="36166"/>
    <lineage>
        <taxon>Eukaryota</taxon>
        <taxon>Metazoa</taxon>
        <taxon>Ecdysozoa</taxon>
        <taxon>Arthropoda</taxon>
        <taxon>Hexapoda</taxon>
        <taxon>Insecta</taxon>
        <taxon>Pterygota</taxon>
        <taxon>Neoptera</taxon>
        <taxon>Endopterygota</taxon>
        <taxon>Diptera</taxon>
        <taxon>Brachycera</taxon>
        <taxon>Muscomorpha</taxon>
        <taxon>Platypezoidea</taxon>
        <taxon>Phoridae</taxon>
        <taxon>Megaseliini</taxon>
        <taxon>Megaselia</taxon>
    </lineage>
</organism>
<reference evidence="2" key="1">
    <citation type="submission" date="2013-02" db="EMBL/GenBank/DDBJ databases">
        <authorList>
            <person name="Hughes D."/>
        </authorList>
    </citation>
    <scope>NUCLEOTIDE SEQUENCE</scope>
    <source>
        <strain>Durham</strain>
        <strain evidence="2">NC isolate 2 -- Noor lab</strain>
    </source>
</reference>
<evidence type="ECO:0000313" key="2">
    <source>
        <dbReference type="Proteomes" id="UP000015102"/>
    </source>
</evidence>
<reference evidence="1" key="2">
    <citation type="submission" date="2015-06" db="UniProtKB">
        <authorList>
            <consortium name="EnsemblMetazoa"/>
        </authorList>
    </citation>
    <scope>IDENTIFICATION</scope>
</reference>
<keyword evidence="2" id="KW-1185">Reference proteome</keyword>
<dbReference type="AlphaFoldDB" id="T1GR91"/>
<name>T1GR91_MEGSC</name>
<dbReference type="EnsemblMetazoa" id="MESCA006169-RA">
    <property type="protein sequence ID" value="MESCA006169-PA"/>
    <property type="gene ID" value="MESCA006169"/>
</dbReference>
<proteinExistence type="predicted"/>
<sequence>MYINFLQYRKMTNLKFNITLILFIFISSSLDFTLADIFTDYFSDYECNKPLMEYAVLTATSSLRDRGPEKARL</sequence>
<dbReference type="STRING" id="36166.T1GR91"/>